<dbReference type="Pfam" id="PF13419">
    <property type="entry name" value="HAD_2"/>
    <property type="match status" value="1"/>
</dbReference>
<gene>
    <name evidence="1" type="ordered locus">Olsu_1374</name>
</gene>
<dbReference type="PRINTS" id="PR00413">
    <property type="entry name" value="HADHALOGNASE"/>
</dbReference>
<name>E1QWH6_OLSUV</name>
<dbReference type="NCBIfam" id="TIGR01509">
    <property type="entry name" value="HAD-SF-IA-v3"/>
    <property type="match status" value="1"/>
</dbReference>
<dbReference type="InterPro" id="IPR050155">
    <property type="entry name" value="HAD-like_hydrolase_sf"/>
</dbReference>
<dbReference type="RefSeq" id="WP_013252231.1">
    <property type="nucleotide sequence ID" value="NC_014363.1"/>
</dbReference>
<evidence type="ECO:0000313" key="1">
    <source>
        <dbReference type="EMBL" id="ADK68479.1"/>
    </source>
</evidence>
<dbReference type="SFLD" id="SFLDG01129">
    <property type="entry name" value="C1.5:_HAD__Beta-PGM__Phosphata"/>
    <property type="match status" value="1"/>
</dbReference>
<dbReference type="SUPFAM" id="SSF56784">
    <property type="entry name" value="HAD-like"/>
    <property type="match status" value="1"/>
</dbReference>
<organism evidence="1 2">
    <name type="scientific">Olsenella uli (strain ATCC 49627 / DSM 7084 / CCUG 31166 / CIP 109912 / JCM 12494 / LMG 11480 / NCIMB 702895 / VPI D76D-27C)</name>
    <name type="common">Lactobacillus uli</name>
    <dbReference type="NCBI Taxonomy" id="633147"/>
    <lineage>
        <taxon>Bacteria</taxon>
        <taxon>Bacillati</taxon>
        <taxon>Actinomycetota</taxon>
        <taxon>Coriobacteriia</taxon>
        <taxon>Coriobacteriales</taxon>
        <taxon>Atopobiaceae</taxon>
        <taxon>Olsenella</taxon>
    </lineage>
</organism>
<protein>
    <submittedName>
        <fullName evidence="1">HAD-superfamily hydrolase, subfamily IA, variant 3</fullName>
    </submittedName>
</protein>
<dbReference type="GO" id="GO:0005829">
    <property type="term" value="C:cytosol"/>
    <property type="evidence" value="ECO:0007669"/>
    <property type="project" value="TreeGrafter"/>
</dbReference>
<keyword evidence="1" id="KW-0378">Hydrolase</keyword>
<dbReference type="InterPro" id="IPR036412">
    <property type="entry name" value="HAD-like_sf"/>
</dbReference>
<dbReference type="InterPro" id="IPR023198">
    <property type="entry name" value="PGP-like_dom2"/>
</dbReference>
<dbReference type="GO" id="GO:0006281">
    <property type="term" value="P:DNA repair"/>
    <property type="evidence" value="ECO:0007669"/>
    <property type="project" value="TreeGrafter"/>
</dbReference>
<dbReference type="NCBIfam" id="TIGR01549">
    <property type="entry name" value="HAD-SF-IA-v1"/>
    <property type="match status" value="1"/>
</dbReference>
<dbReference type="AlphaFoldDB" id="E1QWH6"/>
<dbReference type="GO" id="GO:0008967">
    <property type="term" value="F:phosphoglycolate phosphatase activity"/>
    <property type="evidence" value="ECO:0007669"/>
    <property type="project" value="TreeGrafter"/>
</dbReference>
<evidence type="ECO:0000313" key="2">
    <source>
        <dbReference type="Proteomes" id="UP000000333"/>
    </source>
</evidence>
<dbReference type="EMBL" id="CP002106">
    <property type="protein sequence ID" value="ADK68479.1"/>
    <property type="molecule type" value="Genomic_DNA"/>
</dbReference>
<sequence>MAYRAAIFDLDGTLLDTLDDLWHAVNFALGQEGEPTRSRDEVRAFLGNGVARLMQLSMPEGSDRERTAQALATFREYYAHHNAEFTAPYPQIPELLHVLAGEGVLRAVVSNKPDAYVQTLVATHFKGLFNAAVGERAGVRRKPAPDALLAVMDELRCAPDNTVYVGDSEVDLQTAKAAGVGCIAVSWGFRDRSFLVGQGATSIADSTEELAEKILL</sequence>
<dbReference type="Gene3D" id="1.10.150.240">
    <property type="entry name" value="Putative phosphatase, domain 2"/>
    <property type="match status" value="1"/>
</dbReference>
<dbReference type="SFLD" id="SFLDS00003">
    <property type="entry name" value="Haloacid_Dehalogenase"/>
    <property type="match status" value="1"/>
</dbReference>
<dbReference type="InterPro" id="IPR023214">
    <property type="entry name" value="HAD_sf"/>
</dbReference>
<dbReference type="Proteomes" id="UP000000333">
    <property type="component" value="Chromosome"/>
</dbReference>
<dbReference type="InterPro" id="IPR041492">
    <property type="entry name" value="HAD_2"/>
</dbReference>
<proteinExistence type="predicted"/>
<dbReference type="KEGG" id="ols:Olsu_1374"/>
<dbReference type="InterPro" id="IPR006439">
    <property type="entry name" value="HAD-SF_hydro_IA"/>
</dbReference>
<dbReference type="OrthoDB" id="9776368at2"/>
<dbReference type="eggNOG" id="COG0546">
    <property type="taxonomic scope" value="Bacteria"/>
</dbReference>
<accession>E1QWH6</accession>
<dbReference type="GeneID" id="78512777"/>
<dbReference type="PANTHER" id="PTHR43434">
    <property type="entry name" value="PHOSPHOGLYCOLATE PHOSPHATASE"/>
    <property type="match status" value="1"/>
</dbReference>
<reference evidence="1 2" key="1">
    <citation type="journal article" date="2010" name="Stand. Genomic Sci.">
        <title>Complete genome sequence of Olsenella uli type strain (VPI D76D-27C).</title>
        <authorList>
            <person name="Goker M."/>
            <person name="Held B."/>
            <person name="Lucas S."/>
            <person name="Nolan M."/>
            <person name="Yasawong M."/>
            <person name="Glavina Del Rio T."/>
            <person name="Tice H."/>
            <person name="Cheng J.F."/>
            <person name="Bruce D."/>
            <person name="Detter J.C."/>
            <person name="Tapia R."/>
            <person name="Han C."/>
            <person name="Goodwin L."/>
            <person name="Pitluck S."/>
            <person name="Liolios K."/>
            <person name="Ivanova N."/>
            <person name="Mavromatis K."/>
            <person name="Mikhailova N."/>
            <person name="Pati A."/>
            <person name="Chen A."/>
            <person name="Palaniappan K."/>
            <person name="Land M."/>
            <person name="Hauser L."/>
            <person name="Chang Y.J."/>
            <person name="Jeffries C.D."/>
            <person name="Rohde M."/>
            <person name="Sikorski J."/>
            <person name="Pukall R."/>
            <person name="Woyke T."/>
            <person name="Bristow J."/>
            <person name="Eisen J.A."/>
            <person name="Markowitz V."/>
            <person name="Hugenholtz P."/>
            <person name="Kyrpides N.C."/>
            <person name="Klenk H.P."/>
            <person name="Lapidus A."/>
        </authorList>
    </citation>
    <scope>NUCLEOTIDE SEQUENCE [LARGE SCALE GENOMIC DNA]</scope>
    <source>
        <strain evidence="2">ATCC 49627 / DSM 7084 / CIP 109912 / JCM 12494 / NCIMB 702895 / VPI D76D-27C</strain>
    </source>
</reference>
<dbReference type="HOGENOM" id="CLU_045011_19_1_11"/>
<dbReference type="STRING" id="633147.Olsu_1374"/>
<dbReference type="PANTHER" id="PTHR43434:SF1">
    <property type="entry name" value="PHOSPHOGLYCOLATE PHOSPHATASE"/>
    <property type="match status" value="1"/>
</dbReference>
<dbReference type="Gene3D" id="3.40.50.1000">
    <property type="entry name" value="HAD superfamily/HAD-like"/>
    <property type="match status" value="1"/>
</dbReference>
<keyword evidence="2" id="KW-1185">Reference proteome</keyword>